<dbReference type="InterPro" id="IPR001251">
    <property type="entry name" value="CRAL-TRIO_dom"/>
</dbReference>
<protein>
    <recommendedName>
        <fullName evidence="1">CRAL-TRIO domain-containing protein</fullName>
    </recommendedName>
</protein>
<organism evidence="2 3">
    <name type="scientific">Phaedon cochleariae</name>
    <name type="common">Mustard beetle</name>
    <dbReference type="NCBI Taxonomy" id="80249"/>
    <lineage>
        <taxon>Eukaryota</taxon>
        <taxon>Metazoa</taxon>
        <taxon>Ecdysozoa</taxon>
        <taxon>Arthropoda</taxon>
        <taxon>Hexapoda</taxon>
        <taxon>Insecta</taxon>
        <taxon>Pterygota</taxon>
        <taxon>Neoptera</taxon>
        <taxon>Endopterygota</taxon>
        <taxon>Coleoptera</taxon>
        <taxon>Polyphaga</taxon>
        <taxon>Cucujiformia</taxon>
        <taxon>Chrysomeloidea</taxon>
        <taxon>Chrysomelidae</taxon>
        <taxon>Chrysomelinae</taxon>
        <taxon>Chrysomelini</taxon>
        <taxon>Phaedon</taxon>
    </lineage>
</organism>
<dbReference type="SUPFAM" id="SSF52087">
    <property type="entry name" value="CRAL/TRIO domain"/>
    <property type="match status" value="1"/>
</dbReference>
<reference evidence="2" key="2">
    <citation type="submission" date="2022-10" db="EMBL/GenBank/DDBJ databases">
        <authorList>
            <consortium name="ENA_rothamsted_submissions"/>
            <consortium name="culmorum"/>
            <person name="King R."/>
        </authorList>
    </citation>
    <scope>NUCLEOTIDE SEQUENCE</scope>
</reference>
<dbReference type="Gene3D" id="3.40.525.10">
    <property type="entry name" value="CRAL-TRIO lipid binding domain"/>
    <property type="match status" value="1"/>
</dbReference>
<name>A0A9P0D9L7_PHACE</name>
<gene>
    <name evidence="2" type="ORF">PHAECO_LOCUS2200</name>
</gene>
<dbReference type="Pfam" id="PF00650">
    <property type="entry name" value="CRAL_TRIO"/>
    <property type="match status" value="1"/>
</dbReference>
<dbReference type="GO" id="GO:1902936">
    <property type="term" value="F:phosphatidylinositol bisphosphate binding"/>
    <property type="evidence" value="ECO:0007669"/>
    <property type="project" value="TreeGrafter"/>
</dbReference>
<dbReference type="PANTHER" id="PTHR10174">
    <property type="entry name" value="ALPHA-TOCOPHEROL TRANSFER PROTEIN-RELATED"/>
    <property type="match status" value="1"/>
</dbReference>
<reference evidence="2" key="1">
    <citation type="submission" date="2022-01" db="EMBL/GenBank/DDBJ databases">
        <authorList>
            <person name="King R."/>
        </authorList>
    </citation>
    <scope>NUCLEOTIDE SEQUENCE</scope>
</reference>
<dbReference type="SUPFAM" id="SSF46938">
    <property type="entry name" value="CRAL/TRIO N-terminal domain"/>
    <property type="match status" value="1"/>
</dbReference>
<dbReference type="Proteomes" id="UP001153737">
    <property type="component" value="Chromosome 11"/>
</dbReference>
<dbReference type="GO" id="GO:0016020">
    <property type="term" value="C:membrane"/>
    <property type="evidence" value="ECO:0007669"/>
    <property type="project" value="TreeGrafter"/>
</dbReference>
<accession>A0A9P0D9L7</accession>
<keyword evidence="3" id="KW-1185">Reference proteome</keyword>
<dbReference type="AlphaFoldDB" id="A0A9P0D9L7"/>
<evidence type="ECO:0000259" key="1">
    <source>
        <dbReference type="PROSITE" id="PS50191"/>
    </source>
</evidence>
<dbReference type="EMBL" id="OU896717">
    <property type="protein sequence ID" value="CAH1118370.1"/>
    <property type="molecule type" value="Genomic_DNA"/>
</dbReference>
<dbReference type="PANTHER" id="PTHR10174:SF213">
    <property type="entry name" value="CRAL-TRIO DOMAIN-CONTAINING PROTEIN"/>
    <property type="match status" value="1"/>
</dbReference>
<dbReference type="InterPro" id="IPR036273">
    <property type="entry name" value="CRAL/TRIO_N_dom_sf"/>
</dbReference>
<dbReference type="OrthoDB" id="1434354at2759"/>
<feature type="domain" description="CRAL-TRIO" evidence="1">
    <location>
        <begin position="109"/>
        <end position="251"/>
    </location>
</feature>
<evidence type="ECO:0000313" key="3">
    <source>
        <dbReference type="Proteomes" id="UP001153737"/>
    </source>
</evidence>
<dbReference type="SMART" id="SM00516">
    <property type="entry name" value="SEC14"/>
    <property type="match status" value="1"/>
</dbReference>
<dbReference type="InterPro" id="IPR036865">
    <property type="entry name" value="CRAL-TRIO_dom_sf"/>
</dbReference>
<dbReference type="CDD" id="cd00170">
    <property type="entry name" value="SEC14"/>
    <property type="match status" value="1"/>
</dbReference>
<evidence type="ECO:0000313" key="2">
    <source>
        <dbReference type="EMBL" id="CAH1118370.1"/>
    </source>
</evidence>
<proteinExistence type="predicted"/>
<dbReference type="PROSITE" id="PS50191">
    <property type="entry name" value="CRAL_TRIO"/>
    <property type="match status" value="1"/>
</dbReference>
<sequence>MTSVIPKYGFKAEDLIKEGRTTKSKIEEIRKWLNYTTNIPPMSDEQIVLFLIACKNVTELTQITIESYFKQKHASPELFADRDVDNKENQFTHKVAHIVVFPKRTKENYVIAMGSLKDTTYYNFNIESQIKAAFALIDVFLHSDPPNGLIFIINIKGVGIMHLTRLKLGPLRKFFAYLQEALPTQLVRVHILNASYIFEKILAIAKPFMKKELFDLIIAHPPETDMEDFFEKHIPAHCMPADFGGDLPTMDQLSLDTQKRWRQVKSFLEAQEEQVRLYKNNK</sequence>